<evidence type="ECO:0000256" key="8">
    <source>
        <dbReference type="ARBA" id="ARBA00022842"/>
    </source>
</evidence>
<comment type="function">
    <text evidence="10">Catalyzes the post-translational addition of a tyrosine to the C-terminal end of detyrosinated alpha-tubulin.</text>
</comment>
<dbReference type="PANTHER" id="PTHR46570:SF1">
    <property type="entry name" value="TUBULIN--TYROSINE LIGASE"/>
    <property type="match status" value="1"/>
</dbReference>
<dbReference type="InterPro" id="IPR004344">
    <property type="entry name" value="TTL/TTLL_fam"/>
</dbReference>
<evidence type="ECO:0000256" key="5">
    <source>
        <dbReference type="ARBA" id="ARBA00022598"/>
    </source>
</evidence>
<evidence type="ECO:0000256" key="2">
    <source>
        <dbReference type="ARBA" id="ARBA00001958"/>
    </source>
</evidence>
<dbReference type="OMA" id="NLIACVP"/>
<dbReference type="Pfam" id="PF03133">
    <property type="entry name" value="TTL"/>
    <property type="match status" value="1"/>
</dbReference>
<evidence type="ECO:0000256" key="3">
    <source>
        <dbReference type="ARBA" id="ARBA00006820"/>
    </source>
</evidence>
<dbReference type="GO" id="GO:0004835">
    <property type="term" value="F:tubulin-tyrosine ligase activity"/>
    <property type="evidence" value="ECO:0007669"/>
    <property type="project" value="UniProtKB-EC"/>
</dbReference>
<keyword evidence="5" id="KW-0436">Ligase</keyword>
<dbReference type="GO" id="GO:0005524">
    <property type="term" value="F:ATP binding"/>
    <property type="evidence" value="ECO:0007669"/>
    <property type="project" value="UniProtKB-KW"/>
</dbReference>
<dbReference type="Gene3D" id="3.30.470.20">
    <property type="entry name" value="ATP-grasp fold, B domain"/>
    <property type="match status" value="1"/>
</dbReference>
<evidence type="ECO:0000313" key="16">
    <source>
        <dbReference type="Proteomes" id="UP000583944"/>
    </source>
</evidence>
<evidence type="ECO:0000256" key="10">
    <source>
        <dbReference type="ARBA" id="ARBA00037791"/>
    </source>
</evidence>
<dbReference type="OrthoDB" id="202825at2759"/>
<gene>
    <name evidence="15" type="ORF">ECC02_009229</name>
</gene>
<comment type="similarity">
    <text evidence="3">Belongs to the tubulin--tyrosine ligase family.</text>
</comment>
<feature type="compositionally biased region" description="Basic and acidic residues" evidence="14">
    <location>
        <begin position="62"/>
        <end position="82"/>
    </location>
</feature>
<proteinExistence type="inferred from homology"/>
<dbReference type="GO" id="GO:0005876">
    <property type="term" value="C:spindle microtubule"/>
    <property type="evidence" value="ECO:0007669"/>
    <property type="project" value="TreeGrafter"/>
</dbReference>
<name>A0A7J6XV45_TRYCR</name>
<evidence type="ECO:0000256" key="6">
    <source>
        <dbReference type="ARBA" id="ARBA00022741"/>
    </source>
</evidence>
<comment type="cofactor">
    <cofactor evidence="1">
        <name>Mg(2+)</name>
        <dbReference type="ChEBI" id="CHEBI:18420"/>
    </cofactor>
</comment>
<evidence type="ECO:0000256" key="12">
    <source>
        <dbReference type="ARBA" id="ARBA00041021"/>
    </source>
</evidence>
<dbReference type="Proteomes" id="UP000583944">
    <property type="component" value="Unassembled WGS sequence"/>
</dbReference>
<evidence type="ECO:0000256" key="7">
    <source>
        <dbReference type="ARBA" id="ARBA00022840"/>
    </source>
</evidence>
<accession>A0A7J6XV45</accession>
<dbReference type="GO" id="GO:0000226">
    <property type="term" value="P:microtubule cytoskeleton organization"/>
    <property type="evidence" value="ECO:0007669"/>
    <property type="project" value="TreeGrafter"/>
</dbReference>
<dbReference type="PROSITE" id="PS51221">
    <property type="entry name" value="TTL"/>
    <property type="match status" value="1"/>
</dbReference>
<comment type="catalytic activity">
    <reaction evidence="13">
        <text>C-terminal L-alpha-aminoacyl-L-glutamyl-L-glutamyl-[tubulin] + L-tyrosine + ATP = C-terminal L-alpha-aminoacyl-L-glutamyl-L-glutamyl-L-tyrosyl-[tubulin] + ADP + phosphate + H(+)</text>
        <dbReference type="Rhea" id="RHEA:17605"/>
        <dbReference type="Rhea" id="RHEA-COMP:16434"/>
        <dbReference type="Rhea" id="RHEA-COMP:16435"/>
        <dbReference type="ChEBI" id="CHEBI:15378"/>
        <dbReference type="ChEBI" id="CHEBI:30616"/>
        <dbReference type="ChEBI" id="CHEBI:43474"/>
        <dbReference type="ChEBI" id="CHEBI:58315"/>
        <dbReference type="ChEBI" id="CHEBI:149554"/>
        <dbReference type="ChEBI" id="CHEBI:149555"/>
        <dbReference type="ChEBI" id="CHEBI:456216"/>
        <dbReference type="EC" id="6.3.2.25"/>
    </reaction>
</comment>
<dbReference type="SMR" id="A0A7J6XV45"/>
<evidence type="ECO:0000256" key="1">
    <source>
        <dbReference type="ARBA" id="ARBA00001946"/>
    </source>
</evidence>
<reference evidence="15 16" key="1">
    <citation type="journal article" date="2019" name="Genome Biol. Evol.">
        <title>Nanopore Sequencing Significantly Improves Genome Assembly of the Protozoan Parasite Trypanosoma cruzi.</title>
        <authorList>
            <person name="Diaz-Viraque F."/>
            <person name="Pita S."/>
            <person name="Greif G."/>
            <person name="de Souza R.C.M."/>
            <person name="Iraola G."/>
            <person name="Robello C."/>
        </authorList>
    </citation>
    <scope>NUCLEOTIDE SEQUENCE [LARGE SCALE GENOMIC DNA]</scope>
    <source>
        <strain evidence="15 16">Berenice</strain>
    </source>
</reference>
<protein>
    <recommendedName>
        <fullName evidence="12">Tubulin--tyrosine ligase</fullName>
        <ecNumber evidence="11">6.3.2.25</ecNumber>
    </recommendedName>
</protein>
<comment type="subunit">
    <text evidence="4">Monomer.</text>
</comment>
<evidence type="ECO:0000256" key="13">
    <source>
        <dbReference type="ARBA" id="ARBA00047950"/>
    </source>
</evidence>
<dbReference type="VEuPathDB" id="TriTrypDB:BCY84_02997"/>
<dbReference type="AlphaFoldDB" id="A0A7J6XV45"/>
<evidence type="ECO:0000313" key="15">
    <source>
        <dbReference type="EMBL" id="KAF5217890.1"/>
    </source>
</evidence>
<comment type="caution">
    <text evidence="15">The sequence shown here is derived from an EMBL/GenBank/DDBJ whole genome shotgun (WGS) entry which is preliminary data.</text>
</comment>
<dbReference type="VEuPathDB" id="TriTrypDB:ECC02_009229"/>
<feature type="region of interest" description="Disordered" evidence="14">
    <location>
        <begin position="55"/>
        <end position="86"/>
    </location>
</feature>
<keyword evidence="6" id="KW-0547">Nucleotide-binding</keyword>
<evidence type="ECO:0000256" key="14">
    <source>
        <dbReference type="SAM" id="MobiDB-lite"/>
    </source>
</evidence>
<keyword evidence="8" id="KW-0460">Magnesium</keyword>
<dbReference type="SUPFAM" id="SSF56059">
    <property type="entry name" value="Glutathione synthetase ATP-binding domain-like"/>
    <property type="match status" value="1"/>
</dbReference>
<sequence length="461" mass="52504">MRGLSHVFAFIDKHFFPSLFSSLSLSFCCGGVTPPNCTQRRVGVRMDAQLFATADVDPTVPRPEEEAERQQRRHQETEQSEKQEDESSLFFLGESAFSVYEEMAAQLRQLGWREARSKGLIVQCDLVLGDRFTIPYSLLRCERLPATSRYGGYRWINYFRGSHRLTLKASMARILSGSDATHDEWMPSSFVLGGDQKRRPDDREAFLRWVEQHPEGTWIIKPSSGSKGKDILLTRGLSGIEKFIQELDPSSRSIFVAQRYVDRPLLYRGRKFDVRVWAFLKTPYDIYAFSQGSCRTSSVLYDADNFGNTLAHLTNHCLQEGSPQFGQYESGNELWFPQLSAYLREVYKEDVFGKKILPQIGNIILRTLLTMKGELEVLPDMPYKCFQLFGYDLIIDEQLNVFLLEINGSPGVATKYLHPVVKETLAIVGGDDALRVWDVDTVRFVKLWGVGDALPDGAARM</sequence>
<comment type="cofactor">
    <cofactor evidence="2">
        <name>K(+)</name>
        <dbReference type="ChEBI" id="CHEBI:29103"/>
    </cofactor>
</comment>
<dbReference type="PANTHER" id="PTHR46570">
    <property type="entry name" value="TUBULIN--TYROSINE LIGASE"/>
    <property type="match status" value="1"/>
</dbReference>
<dbReference type="EC" id="6.3.2.25" evidence="11"/>
<evidence type="ECO:0000256" key="11">
    <source>
        <dbReference type="ARBA" id="ARBA00038960"/>
    </source>
</evidence>
<keyword evidence="7" id="KW-0067">ATP-binding</keyword>
<dbReference type="EMBL" id="JABDHM010000116">
    <property type="protein sequence ID" value="KAF5217890.1"/>
    <property type="molecule type" value="Genomic_DNA"/>
</dbReference>
<keyword evidence="9" id="KW-0630">Potassium</keyword>
<dbReference type="InterPro" id="IPR052492">
    <property type="entry name" value="Tubulin-tyrosine_ligase"/>
</dbReference>
<evidence type="ECO:0000256" key="4">
    <source>
        <dbReference type="ARBA" id="ARBA00011245"/>
    </source>
</evidence>
<organism evidence="15 16">
    <name type="scientific">Trypanosoma cruzi</name>
    <dbReference type="NCBI Taxonomy" id="5693"/>
    <lineage>
        <taxon>Eukaryota</taxon>
        <taxon>Discoba</taxon>
        <taxon>Euglenozoa</taxon>
        <taxon>Kinetoplastea</taxon>
        <taxon>Metakinetoplastina</taxon>
        <taxon>Trypanosomatida</taxon>
        <taxon>Trypanosomatidae</taxon>
        <taxon>Trypanosoma</taxon>
        <taxon>Schizotrypanum</taxon>
    </lineage>
</organism>
<evidence type="ECO:0000256" key="9">
    <source>
        <dbReference type="ARBA" id="ARBA00022958"/>
    </source>
</evidence>